<protein>
    <recommendedName>
        <fullName evidence="9">Cathepsin B-like cysteine proteinase</fullName>
    </recommendedName>
</protein>
<evidence type="ECO:0000256" key="9">
    <source>
        <dbReference type="ARBA" id="ARBA00073107"/>
    </source>
</evidence>
<feature type="domain" description="Peptidase C1A papain C-terminal" evidence="11">
    <location>
        <begin position="102"/>
        <end position="354"/>
    </location>
</feature>
<dbReference type="PRINTS" id="PR00705">
    <property type="entry name" value="PAPAIN"/>
</dbReference>
<dbReference type="InterPro" id="IPR038765">
    <property type="entry name" value="Papain-like_cys_pep_sf"/>
</dbReference>
<feature type="domain" description="Peptidase C1A papain C-terminal" evidence="11">
    <location>
        <begin position="494"/>
        <end position="743"/>
    </location>
</feature>
<keyword evidence="7" id="KW-1015">Disulfide bond</keyword>
<dbReference type="Gene3D" id="3.90.70.10">
    <property type="entry name" value="Cysteine proteinases"/>
    <property type="match status" value="2"/>
</dbReference>
<sequence>MSAMKMSRVSVLLLLLISAGSLTQHCDSRRWQVLSPLVALHEPLSSAIIDYVNHINTTWRAEPSRRFTSTSQIRQQLGALPDPMGRRLPLLYSLSEANYKSLPASFDPREKWPNCKTLFEIRDQGSCGSCWAFGAAEAMSDRLCIQQQTVNGRAEMLQLSADDLLSCCRDCGMGCNGGFPSQAWKFWKHEGLVSGGLYGTKGVCRAYEIPPCEHHVNGTRPPCEGDAPTPKCKTVCQEEYQIPYKKDKHYASKVYSVHSNENEIKLELLTHGPVEADFEVYADFPTYKSGVYQHVSGALLGGHAVKLMGWGEEEGVPYWLCANSWNTDWGEGGFFKILRGKNHCGIESDIVAAPSNYHFTTVIGGQGQALVCFNWPLGVAELTRFVWATKASASVLLGRSIVVSHLHRREMLFRQLLMLMIAHWSSKTPYQSDRFVDIIDYVNNKANTTWRAGENQRFVDAFTAKSQMGSLFNPIGSTLPTKSFHLSSMQKAALPSEFDARIAWPDCPTIGEIRDQGTCGSCWAFGAAEAMSDRICIHSEGKEVVRISADDILSCCGFFCGFGCNGGLPENAWRYWAREGIVSGGPYGSHVGCRPYEIPPCEHHTKGERPDCKGNSRTPKCRRQCVESYDAEYLTDKHFASNVYNVRASEEDIMKEIMVHGPVEADFIVYADFLTYKSGVYQHVKGWFLGGHAVKILGWGEENGVPYWLCANSWNTDWGDGGFFKILRGHNHCNIEADVNAGIPKIRD</sequence>
<dbReference type="SUPFAM" id="SSF54001">
    <property type="entry name" value="Cysteine proteinases"/>
    <property type="match status" value="2"/>
</dbReference>
<accession>A0A0R3WCY1</accession>
<dbReference type="OrthoDB" id="640249at2759"/>
<gene>
    <name evidence="12" type="ORF">TASK_LOCUS8592</name>
</gene>
<dbReference type="PROSITE" id="PS00139">
    <property type="entry name" value="THIOL_PROTEASE_CYS"/>
    <property type="match status" value="2"/>
</dbReference>
<evidence type="ECO:0000256" key="8">
    <source>
        <dbReference type="ARBA" id="ARBA00055576"/>
    </source>
</evidence>
<dbReference type="GO" id="GO:0006508">
    <property type="term" value="P:proteolysis"/>
    <property type="evidence" value="ECO:0007669"/>
    <property type="project" value="UniProtKB-KW"/>
</dbReference>
<evidence type="ECO:0000256" key="7">
    <source>
        <dbReference type="ARBA" id="ARBA00023157"/>
    </source>
</evidence>
<evidence type="ECO:0000256" key="2">
    <source>
        <dbReference type="ARBA" id="ARBA00022670"/>
    </source>
</evidence>
<keyword evidence="13" id="KW-1185">Reference proteome</keyword>
<dbReference type="InterPro" id="IPR025661">
    <property type="entry name" value="Pept_asp_AS"/>
</dbReference>
<evidence type="ECO:0000256" key="3">
    <source>
        <dbReference type="ARBA" id="ARBA00022729"/>
    </source>
</evidence>
<dbReference type="PROSITE" id="PS00640">
    <property type="entry name" value="THIOL_PROTEASE_ASN"/>
    <property type="match status" value="2"/>
</dbReference>
<feature type="chain" id="PRO_5043132721" description="Cathepsin B-like cysteine proteinase" evidence="10">
    <location>
        <begin position="24"/>
        <end position="748"/>
    </location>
</feature>
<evidence type="ECO:0000256" key="4">
    <source>
        <dbReference type="ARBA" id="ARBA00022801"/>
    </source>
</evidence>
<evidence type="ECO:0000313" key="14">
    <source>
        <dbReference type="WBParaSite" id="TASK_0000859101-mRNA-1"/>
    </source>
</evidence>
<dbReference type="PANTHER" id="PTHR12411">
    <property type="entry name" value="CYSTEINE PROTEASE FAMILY C1-RELATED"/>
    <property type="match status" value="1"/>
</dbReference>
<proteinExistence type="inferred from homology"/>
<name>A0A0R3WCY1_TAEAS</name>
<keyword evidence="5" id="KW-0788">Thiol protease</keyword>
<evidence type="ECO:0000256" key="1">
    <source>
        <dbReference type="ARBA" id="ARBA00008455"/>
    </source>
</evidence>
<evidence type="ECO:0000256" key="10">
    <source>
        <dbReference type="SAM" id="SignalP"/>
    </source>
</evidence>
<comment type="function">
    <text evidence="8">Thiol protease. Has a role as a digestive enzyme.</text>
</comment>
<dbReference type="SMART" id="SM00645">
    <property type="entry name" value="Pept_C1"/>
    <property type="match status" value="2"/>
</dbReference>
<keyword evidence="6" id="KW-0865">Zymogen</keyword>
<dbReference type="EMBL" id="UYRS01018836">
    <property type="protein sequence ID" value="VDK40621.1"/>
    <property type="molecule type" value="Genomic_DNA"/>
</dbReference>
<dbReference type="InterPro" id="IPR000169">
    <property type="entry name" value="Pept_cys_AS"/>
</dbReference>
<dbReference type="WBParaSite" id="TASK_0000859101-mRNA-1">
    <property type="protein sequence ID" value="TASK_0000859101-mRNA-1"/>
    <property type="gene ID" value="TASK_0000859101"/>
</dbReference>
<evidence type="ECO:0000259" key="11">
    <source>
        <dbReference type="SMART" id="SM00645"/>
    </source>
</evidence>
<organism evidence="14">
    <name type="scientific">Taenia asiatica</name>
    <name type="common">Asian tapeworm</name>
    <dbReference type="NCBI Taxonomy" id="60517"/>
    <lineage>
        <taxon>Eukaryota</taxon>
        <taxon>Metazoa</taxon>
        <taxon>Spiralia</taxon>
        <taxon>Lophotrochozoa</taxon>
        <taxon>Platyhelminthes</taxon>
        <taxon>Cestoda</taxon>
        <taxon>Eucestoda</taxon>
        <taxon>Cyclophyllidea</taxon>
        <taxon>Taeniidae</taxon>
        <taxon>Taenia</taxon>
    </lineage>
</organism>
<dbReference type="STRING" id="60517.A0A0R3WCY1"/>
<evidence type="ECO:0000256" key="5">
    <source>
        <dbReference type="ARBA" id="ARBA00022807"/>
    </source>
</evidence>
<dbReference type="Pfam" id="PF08127">
    <property type="entry name" value="Propeptide_C1"/>
    <property type="match status" value="1"/>
</dbReference>
<dbReference type="InterPro" id="IPR000668">
    <property type="entry name" value="Peptidase_C1A_C"/>
</dbReference>
<dbReference type="CDD" id="cd02620">
    <property type="entry name" value="Peptidase_C1A_CathepsinB"/>
    <property type="match status" value="2"/>
</dbReference>
<keyword evidence="3 10" id="KW-0732">Signal</keyword>
<evidence type="ECO:0000256" key="6">
    <source>
        <dbReference type="ARBA" id="ARBA00023145"/>
    </source>
</evidence>
<dbReference type="InterPro" id="IPR012599">
    <property type="entry name" value="Propeptide_C1A"/>
</dbReference>
<dbReference type="InterPro" id="IPR013128">
    <property type="entry name" value="Peptidase_C1A"/>
</dbReference>
<dbReference type="FunFam" id="3.90.70.10:FF:000031">
    <property type="entry name" value="Cathepsin B"/>
    <property type="match status" value="2"/>
</dbReference>
<evidence type="ECO:0000313" key="12">
    <source>
        <dbReference type="EMBL" id="VDK40621.1"/>
    </source>
</evidence>
<dbReference type="Proteomes" id="UP000282613">
    <property type="component" value="Unassembled WGS sequence"/>
</dbReference>
<dbReference type="PROSITE" id="PS00639">
    <property type="entry name" value="THIOL_PROTEASE_HIS"/>
    <property type="match status" value="2"/>
</dbReference>
<dbReference type="InterPro" id="IPR025660">
    <property type="entry name" value="Pept_his_AS"/>
</dbReference>
<comment type="similarity">
    <text evidence="1">Belongs to the peptidase C1 family.</text>
</comment>
<dbReference type="AlphaFoldDB" id="A0A0R3WCY1"/>
<dbReference type="Pfam" id="PF00112">
    <property type="entry name" value="Peptidase_C1"/>
    <property type="match status" value="2"/>
</dbReference>
<reference evidence="12 13" key="2">
    <citation type="submission" date="2018-11" db="EMBL/GenBank/DDBJ databases">
        <authorList>
            <consortium name="Pathogen Informatics"/>
        </authorList>
    </citation>
    <scope>NUCLEOTIDE SEQUENCE [LARGE SCALE GENOMIC DNA]</scope>
</reference>
<feature type="signal peptide" evidence="10">
    <location>
        <begin position="1"/>
        <end position="23"/>
    </location>
</feature>
<dbReference type="GO" id="GO:0004197">
    <property type="term" value="F:cysteine-type endopeptidase activity"/>
    <property type="evidence" value="ECO:0007669"/>
    <property type="project" value="InterPro"/>
</dbReference>
<keyword evidence="2" id="KW-0645">Protease</keyword>
<evidence type="ECO:0000313" key="13">
    <source>
        <dbReference type="Proteomes" id="UP000282613"/>
    </source>
</evidence>
<keyword evidence="4" id="KW-0378">Hydrolase</keyword>
<reference evidence="14" key="1">
    <citation type="submission" date="2017-02" db="UniProtKB">
        <authorList>
            <consortium name="WormBaseParasite"/>
        </authorList>
    </citation>
    <scope>IDENTIFICATION</scope>
</reference>